<evidence type="ECO:0000313" key="3">
    <source>
        <dbReference type="Proteomes" id="UP000225108"/>
    </source>
</evidence>
<gene>
    <name evidence="2" type="ORF">CSW57_12990</name>
</gene>
<dbReference type="Gene3D" id="3.40.47.10">
    <property type="match status" value="1"/>
</dbReference>
<sequence length="395" mass="41063">MSRRTFIAGVYEFPPRVAPTYSTHQIKAECASKALEDAGLTWADVDGIYDAGESETSLPGLGVAEYLGIKPNVIDTTNVGGASYELHVAHAKRDIEAGLINVAVLTYGSTLRSDSSAGGIPTSIGQRETPAEQVERPLGLSLVGSYALAASRHMHEYGTTPEQLASVAVSARKHALRNPLAVNGLEAMSMRNRGELTVDDVIASRPIADPLRLLDCCLMTDGGGAIVLVSEAVLAGCRQPGVEVLGTGEAVSFIDDDSDLTTTAAADSSTRAFAQADVEPDDIDVAMLYDSFSITVLMQLEDLGLCDKGAGGDYIASGALDFDSTSGPAVNTDGGGLSSTHPGMRGLFLLIEATRQLRGTSTSQVRDAELAVCNGIGGFLGSRHASGTVVLGATR</sequence>
<dbReference type="InterPro" id="IPR055140">
    <property type="entry name" value="Thiolase_C_2"/>
</dbReference>
<dbReference type="PANTHER" id="PTHR42870:SF1">
    <property type="entry name" value="NON-SPECIFIC LIPID-TRANSFER PROTEIN-LIKE 2"/>
    <property type="match status" value="1"/>
</dbReference>
<dbReference type="EMBL" id="PEBD01000008">
    <property type="protein sequence ID" value="PHV67111.1"/>
    <property type="molecule type" value="Genomic_DNA"/>
</dbReference>
<dbReference type="PANTHER" id="PTHR42870">
    <property type="entry name" value="ACETYL-COA C-ACETYLTRANSFERASE"/>
    <property type="match status" value="1"/>
</dbReference>
<dbReference type="RefSeq" id="WP_099383107.1">
    <property type="nucleotide sequence ID" value="NZ_PEBD01000008.1"/>
</dbReference>
<evidence type="ECO:0000259" key="1">
    <source>
        <dbReference type="Pfam" id="PF22691"/>
    </source>
</evidence>
<accession>A0A2G3PMV7</accession>
<dbReference type="CDD" id="cd00829">
    <property type="entry name" value="SCP-x_thiolase"/>
    <property type="match status" value="1"/>
</dbReference>
<dbReference type="InterPro" id="IPR016039">
    <property type="entry name" value="Thiolase-like"/>
</dbReference>
<comment type="caution">
    <text evidence="2">The sequence shown here is derived from an EMBL/GenBank/DDBJ whole genome shotgun (WGS) entry which is preliminary data.</text>
</comment>
<organism evidence="2 3">
    <name type="scientific">Williamsia marianensis</name>
    <dbReference type="NCBI Taxonomy" id="85044"/>
    <lineage>
        <taxon>Bacteria</taxon>
        <taxon>Bacillati</taxon>
        <taxon>Actinomycetota</taxon>
        <taxon>Actinomycetes</taxon>
        <taxon>Mycobacteriales</taxon>
        <taxon>Nocardiaceae</taxon>
        <taxon>Williamsia</taxon>
    </lineage>
</organism>
<dbReference type="GO" id="GO:0016746">
    <property type="term" value="F:acyltransferase activity"/>
    <property type="evidence" value="ECO:0007669"/>
    <property type="project" value="InterPro"/>
</dbReference>
<dbReference type="SUPFAM" id="SSF53901">
    <property type="entry name" value="Thiolase-like"/>
    <property type="match status" value="2"/>
</dbReference>
<protein>
    <recommendedName>
        <fullName evidence="1">Thiolase C-terminal domain-containing protein</fullName>
    </recommendedName>
</protein>
<name>A0A2G3PMV7_WILMA</name>
<proteinExistence type="predicted"/>
<evidence type="ECO:0000313" key="2">
    <source>
        <dbReference type="EMBL" id="PHV67111.1"/>
    </source>
</evidence>
<dbReference type="Proteomes" id="UP000225108">
    <property type="component" value="Unassembled WGS sequence"/>
</dbReference>
<reference evidence="2 3" key="1">
    <citation type="submission" date="2017-10" db="EMBL/GenBank/DDBJ databases">
        <title>The draft genome sequence of Williamsia sp. BULT 1.1 isolated from the semi-arid grassland soils from South Africa.</title>
        <authorList>
            <person name="Kabwe M.H."/>
            <person name="Govender N."/>
            <person name="Mutseka Lunga P."/>
            <person name="Vikram S."/>
            <person name="Makhalanyane T.P."/>
        </authorList>
    </citation>
    <scope>NUCLEOTIDE SEQUENCE [LARGE SCALE GENOMIC DNA]</scope>
    <source>
        <strain evidence="2 3">BULT 1.1</strain>
    </source>
</reference>
<feature type="domain" description="Thiolase C-terminal" evidence="1">
    <location>
        <begin position="253"/>
        <end position="384"/>
    </location>
</feature>
<dbReference type="Pfam" id="PF22691">
    <property type="entry name" value="Thiolase_C_1"/>
    <property type="match status" value="1"/>
</dbReference>
<dbReference type="AlphaFoldDB" id="A0A2G3PMV7"/>